<keyword evidence="1" id="KW-0479">Metal-binding</keyword>
<dbReference type="OrthoDB" id="5420965at2759"/>
<dbReference type="PANTHER" id="PTHR24103">
    <property type="entry name" value="E3 UBIQUITIN-PROTEIN LIGASE TRIM"/>
    <property type="match status" value="1"/>
</dbReference>
<dbReference type="Pfam" id="PF13639">
    <property type="entry name" value="zf-RING_2"/>
    <property type="match status" value="1"/>
</dbReference>
<protein>
    <recommendedName>
        <fullName evidence="4">RING-type domain-containing protein</fullName>
    </recommendedName>
</protein>
<dbReference type="EMBL" id="CAJPDT010000002">
    <property type="protein sequence ID" value="CAF9905767.1"/>
    <property type="molecule type" value="Genomic_DNA"/>
</dbReference>
<name>A0A8H3HWW3_9LECA</name>
<feature type="transmembrane region" description="Helical" evidence="3">
    <location>
        <begin position="357"/>
        <end position="378"/>
    </location>
</feature>
<keyword evidence="3" id="KW-1133">Transmembrane helix</keyword>
<evidence type="ECO:0000256" key="3">
    <source>
        <dbReference type="SAM" id="Phobius"/>
    </source>
</evidence>
<evidence type="ECO:0000256" key="1">
    <source>
        <dbReference type="PROSITE-ProRule" id="PRU00175"/>
    </source>
</evidence>
<evidence type="ECO:0000313" key="6">
    <source>
        <dbReference type="Proteomes" id="UP000664534"/>
    </source>
</evidence>
<dbReference type="InterPro" id="IPR013083">
    <property type="entry name" value="Znf_RING/FYVE/PHD"/>
</dbReference>
<comment type="caution">
    <text evidence="5">The sequence shown here is derived from an EMBL/GenBank/DDBJ whole genome shotgun (WGS) entry which is preliminary data.</text>
</comment>
<evidence type="ECO:0000259" key="4">
    <source>
        <dbReference type="PROSITE" id="PS50089"/>
    </source>
</evidence>
<gene>
    <name evidence="5" type="ORF">IMSHALPRED_003969</name>
</gene>
<evidence type="ECO:0000313" key="5">
    <source>
        <dbReference type="EMBL" id="CAF9905767.1"/>
    </source>
</evidence>
<evidence type="ECO:0000256" key="2">
    <source>
        <dbReference type="SAM" id="Coils"/>
    </source>
</evidence>
<keyword evidence="1" id="KW-0862">Zinc</keyword>
<proteinExistence type="predicted"/>
<dbReference type="InterPro" id="IPR001841">
    <property type="entry name" value="Znf_RING"/>
</dbReference>
<dbReference type="Proteomes" id="UP000664534">
    <property type="component" value="Unassembled WGS sequence"/>
</dbReference>
<keyword evidence="3" id="KW-0472">Membrane</keyword>
<accession>A0A8H3HWW3</accession>
<dbReference type="Gene3D" id="3.30.40.10">
    <property type="entry name" value="Zinc/RING finger domain, C3HC4 (zinc finger)"/>
    <property type="match status" value="1"/>
</dbReference>
<organism evidence="5 6">
    <name type="scientific">Imshaugia aleurites</name>
    <dbReference type="NCBI Taxonomy" id="172621"/>
    <lineage>
        <taxon>Eukaryota</taxon>
        <taxon>Fungi</taxon>
        <taxon>Dikarya</taxon>
        <taxon>Ascomycota</taxon>
        <taxon>Pezizomycotina</taxon>
        <taxon>Lecanoromycetes</taxon>
        <taxon>OSLEUM clade</taxon>
        <taxon>Lecanoromycetidae</taxon>
        <taxon>Lecanorales</taxon>
        <taxon>Lecanorineae</taxon>
        <taxon>Parmeliaceae</taxon>
        <taxon>Imshaugia</taxon>
    </lineage>
</organism>
<dbReference type="SMART" id="SM00184">
    <property type="entry name" value="RING"/>
    <property type="match status" value="1"/>
</dbReference>
<keyword evidence="3" id="KW-0812">Transmembrane</keyword>
<reference evidence="5" key="1">
    <citation type="submission" date="2021-03" db="EMBL/GenBank/DDBJ databases">
        <authorList>
            <person name="Tagirdzhanova G."/>
        </authorList>
    </citation>
    <scope>NUCLEOTIDE SEQUENCE</scope>
</reference>
<dbReference type="SUPFAM" id="SSF57850">
    <property type="entry name" value="RING/U-box"/>
    <property type="match status" value="1"/>
</dbReference>
<keyword evidence="2" id="KW-0175">Coiled coil</keyword>
<dbReference type="InterPro" id="IPR050143">
    <property type="entry name" value="TRIM/RBCC"/>
</dbReference>
<dbReference type="AlphaFoldDB" id="A0A8H3HWW3"/>
<keyword evidence="6" id="KW-1185">Reference proteome</keyword>
<sequence>MPISPKTLSDLKTTTAHFDFLLTAPAIKIKTIPPDARTCAICQEPFDNNVRKPGDAVNRPVQLDCGHIFGITCLAHLVFTSDFRNRCPLCRAPVVAESFGKNPSAHSWKVAVPLLRILMMFGGGGASFEKKRALDVLENGLQKEGLTGAVEGKHMHRVMVLYEEFLSRFCEGVEGESDAERLAAAEGSVQELLRMMDRRQELQRRVDETREAREQAEERFRESQEQELEIVKGALEEARKEAEETRVALEHSKKDLEDARKDGQDAKREIVGLKKILRTATKRFEELREELEKAKREMAGKPSGWFFHDVGMTVAVVLVHFEGHSFKNSNTLRVVLGLWLIRCTVAGARSQTSRRSWLIIALVIVCGLLILGTLSLDVKENLLRYWRML</sequence>
<feature type="domain" description="RING-type" evidence="4">
    <location>
        <begin position="39"/>
        <end position="91"/>
    </location>
</feature>
<feature type="coiled-coil region" evidence="2">
    <location>
        <begin position="192"/>
        <end position="301"/>
    </location>
</feature>
<dbReference type="PROSITE" id="PS50089">
    <property type="entry name" value="ZF_RING_2"/>
    <property type="match status" value="1"/>
</dbReference>
<keyword evidence="1" id="KW-0863">Zinc-finger</keyword>
<dbReference type="GO" id="GO:0008270">
    <property type="term" value="F:zinc ion binding"/>
    <property type="evidence" value="ECO:0007669"/>
    <property type="project" value="UniProtKB-KW"/>
</dbReference>